<reference evidence="7" key="1">
    <citation type="journal article" date="2019" name="Int. J. Syst. Evol. Microbiol.">
        <title>The Global Catalogue of Microorganisms (GCM) 10K type strain sequencing project: providing services to taxonomists for standard genome sequencing and annotation.</title>
        <authorList>
            <consortium name="The Broad Institute Genomics Platform"/>
            <consortium name="The Broad Institute Genome Sequencing Center for Infectious Disease"/>
            <person name="Wu L."/>
            <person name="Ma J."/>
        </authorList>
    </citation>
    <scope>NUCLEOTIDE SEQUENCE [LARGE SCALE GENOMIC DNA]</scope>
    <source>
        <strain evidence="7">JCM 15672</strain>
    </source>
</reference>
<keyword evidence="7" id="KW-1185">Reference proteome</keyword>
<dbReference type="PANTHER" id="PTHR42847:SF4">
    <property type="entry name" value="ALKANESULFONATE MONOOXYGENASE-RELATED"/>
    <property type="match status" value="1"/>
</dbReference>
<dbReference type="InterPro" id="IPR036661">
    <property type="entry name" value="Luciferase-like_sf"/>
</dbReference>
<dbReference type="Proteomes" id="UP001501196">
    <property type="component" value="Unassembled WGS sequence"/>
</dbReference>
<name>A0ABP5GCV3_9MICO</name>
<protein>
    <recommendedName>
        <fullName evidence="5">Luciferase-like domain-containing protein</fullName>
    </recommendedName>
</protein>
<keyword evidence="4" id="KW-0503">Monooxygenase</keyword>
<evidence type="ECO:0000313" key="7">
    <source>
        <dbReference type="Proteomes" id="UP001501196"/>
    </source>
</evidence>
<keyword evidence="3" id="KW-0560">Oxidoreductase</keyword>
<dbReference type="Gene3D" id="3.20.20.30">
    <property type="entry name" value="Luciferase-like domain"/>
    <property type="match status" value="1"/>
</dbReference>
<accession>A0ABP5GCV3</accession>
<organism evidence="6 7">
    <name type="scientific">Agromyces tropicus</name>
    <dbReference type="NCBI Taxonomy" id="555371"/>
    <lineage>
        <taxon>Bacteria</taxon>
        <taxon>Bacillati</taxon>
        <taxon>Actinomycetota</taxon>
        <taxon>Actinomycetes</taxon>
        <taxon>Micrococcales</taxon>
        <taxon>Microbacteriaceae</taxon>
        <taxon>Agromyces</taxon>
    </lineage>
</organism>
<keyword evidence="1" id="KW-0285">Flavoprotein</keyword>
<evidence type="ECO:0000313" key="6">
    <source>
        <dbReference type="EMBL" id="GAA2042852.1"/>
    </source>
</evidence>
<evidence type="ECO:0000256" key="4">
    <source>
        <dbReference type="ARBA" id="ARBA00023033"/>
    </source>
</evidence>
<feature type="domain" description="Luciferase-like" evidence="5">
    <location>
        <begin position="13"/>
        <end position="314"/>
    </location>
</feature>
<proteinExistence type="predicted"/>
<dbReference type="InterPro" id="IPR050172">
    <property type="entry name" value="SsuD_RutA_monooxygenase"/>
</dbReference>
<evidence type="ECO:0000256" key="3">
    <source>
        <dbReference type="ARBA" id="ARBA00023002"/>
    </source>
</evidence>
<evidence type="ECO:0000256" key="1">
    <source>
        <dbReference type="ARBA" id="ARBA00022630"/>
    </source>
</evidence>
<keyword evidence="2" id="KW-0288">FMN</keyword>
<dbReference type="RefSeq" id="WP_344376602.1">
    <property type="nucleotide sequence ID" value="NZ_BAAAPW010000005.1"/>
</dbReference>
<comment type="caution">
    <text evidence="6">The sequence shown here is derived from an EMBL/GenBank/DDBJ whole genome shotgun (WGS) entry which is preliminary data.</text>
</comment>
<evidence type="ECO:0000256" key="2">
    <source>
        <dbReference type="ARBA" id="ARBA00022643"/>
    </source>
</evidence>
<dbReference type="EMBL" id="BAAAPW010000005">
    <property type="protein sequence ID" value="GAA2042852.1"/>
    <property type="molecule type" value="Genomic_DNA"/>
</dbReference>
<dbReference type="Pfam" id="PF00296">
    <property type="entry name" value="Bac_luciferase"/>
    <property type="match status" value="1"/>
</dbReference>
<gene>
    <name evidence="6" type="ORF">GCM10009819_31690</name>
</gene>
<dbReference type="InterPro" id="IPR011251">
    <property type="entry name" value="Luciferase-like_dom"/>
</dbReference>
<dbReference type="SUPFAM" id="SSF51679">
    <property type="entry name" value="Bacterial luciferase-like"/>
    <property type="match status" value="1"/>
</dbReference>
<evidence type="ECO:0000259" key="5">
    <source>
        <dbReference type="Pfam" id="PF00296"/>
    </source>
</evidence>
<dbReference type="PANTHER" id="PTHR42847">
    <property type="entry name" value="ALKANESULFONATE MONOOXYGENASE"/>
    <property type="match status" value="1"/>
</dbReference>
<sequence length="342" mass="38231">MKVFVSITRFTSSRSARDLRNLVKRIEDSGADGVNMFDHVFHSFHAPRQYAEWRLSDPLTVLAAVAGISDRLELMTGILNSDWFNPGLLFRQYSQLAVLASGDRVTAGIGAGWSTEEFKALGIDMDPLSKRLDRLEETLQVATQLYNNGFANFEGEYRKAVNLPLAPVPPLGTKPKLAIGGGSDRIMQMAGRYCDIVDIHGTPKRGAMRGKGTEEKHYNDVRRRAMTTIDDVAERLGVARQAASEVGRPERDITASAFVLRWVDGSKKNIDRAQEDLCEHWGHIPSQSLLDNPYLLFGSPAHIADTLKEREERGGMSRIIIHDELGINETLDFVERLMPHMK</sequence>